<evidence type="ECO:0000256" key="1">
    <source>
        <dbReference type="SAM" id="Phobius"/>
    </source>
</evidence>
<reference evidence="3" key="1">
    <citation type="submission" date="2019-03" db="EMBL/GenBank/DDBJ databases">
        <title>Long read genome sequence of the mycoparasitic Pythium oligandrum ATCC 38472 isolated from sugarbeet rhizosphere.</title>
        <authorList>
            <person name="Gaulin E."/>
        </authorList>
    </citation>
    <scope>NUCLEOTIDE SEQUENCE</scope>
    <source>
        <strain evidence="3">ATCC 38472_TT</strain>
    </source>
</reference>
<dbReference type="OrthoDB" id="193965at2759"/>
<dbReference type="PANTHER" id="PTHR31414:SF18">
    <property type="entry name" value="TRANSMEMBRANE PROTEIN-RELATED"/>
    <property type="match status" value="1"/>
</dbReference>
<dbReference type="Proteomes" id="UP000794436">
    <property type="component" value="Unassembled WGS sequence"/>
</dbReference>
<dbReference type="AlphaFoldDB" id="A0A8K1CNM1"/>
<feature type="transmembrane region" description="Helical" evidence="1">
    <location>
        <begin position="715"/>
        <end position="743"/>
    </location>
</feature>
<evidence type="ECO:0000256" key="2">
    <source>
        <dbReference type="SAM" id="SignalP"/>
    </source>
</evidence>
<evidence type="ECO:0000313" key="3">
    <source>
        <dbReference type="EMBL" id="TMW66877.1"/>
    </source>
</evidence>
<dbReference type="GO" id="GO:0016020">
    <property type="term" value="C:membrane"/>
    <property type="evidence" value="ECO:0007669"/>
    <property type="project" value="TreeGrafter"/>
</dbReference>
<protein>
    <submittedName>
        <fullName evidence="3">Uncharacterized protein</fullName>
    </submittedName>
</protein>
<dbReference type="InterPro" id="IPR040283">
    <property type="entry name" value="DDB_G0292058-like"/>
</dbReference>
<keyword evidence="4" id="KW-1185">Reference proteome</keyword>
<feature type="transmembrane region" description="Helical" evidence="1">
    <location>
        <begin position="138"/>
        <end position="161"/>
    </location>
</feature>
<name>A0A8K1CNM1_PYTOL</name>
<accession>A0A8K1CNM1</accession>
<comment type="caution">
    <text evidence="3">The sequence shown here is derived from an EMBL/GenBank/DDBJ whole genome shotgun (WGS) entry which is preliminary data.</text>
</comment>
<sequence>MTRSPRTRLLAVVALGLCLIHAVLVPQVQAVPQSWDNNYFRGEQSRSLAAFSSPLEQPYAIARRLDTMGDAQNKAAEVGASVRKAIKQLRRGTNKTYTEIIVAIRVYALDEDPPADMPMTNAEAEAKLKKWVQDLGVFIVPGIILAVLGLLTLIFFIMCRCCCNRCGGRSPKEGGYTCMQKFLPVLFFLLFGIAVVVVAGVAFLYQKTLTNGFTDLLDATSGTLVNTTNQMVAARKPLQAMSAKVVSVSGEVQSKLAGTDFIETGLTGITTRLDTYALYTADRNVPDQCTPVAVDKCYHCIACSSLTDNVNAASDEIETNAGSGVAELKKARTAINEQLVSQATTIKNTIDDKVTLVTDLEGTIGGLDGDVKDTQKQYDSIDFLPKIIVPALFGLGLAAVAIGLIGVLFGLTPLKCLANIIHIGYFIGFIALIITFLLSSVLLGVSVLLGDVCEITAILTEDWSLAVGDQAKFLNACFRNESLIATLNLEEYLEFARGGIPFPDLELDKMLDFTKLYDFATDAKALTTDTTFNLDPNDVDASITSLNELTSQNIAGAGNCHPHVSYTIVNVLEPWTVTATARSPSDQTPENYIKNYYDDYDTPCSSGSNGAVAFTCSSGSFCSYSDAVVERFNLAYVYAQVFKYNVGFGTNIDTVTTYTTGFKTDIRNFDQTIKDIKADLDSTLIGYANEFEKQMYCTVVADGFYQMFGVLCGDLLTAFTMIALMLFLAGVFLFPVNICLIIACKRLKARGSGGHVMDNEMKFK</sequence>
<feature type="signal peptide" evidence="2">
    <location>
        <begin position="1"/>
        <end position="30"/>
    </location>
</feature>
<proteinExistence type="predicted"/>
<keyword evidence="1" id="KW-1133">Transmembrane helix</keyword>
<feature type="transmembrane region" description="Helical" evidence="1">
    <location>
        <begin position="423"/>
        <end position="449"/>
    </location>
</feature>
<keyword evidence="2" id="KW-0732">Signal</keyword>
<evidence type="ECO:0000313" key="4">
    <source>
        <dbReference type="Proteomes" id="UP000794436"/>
    </source>
</evidence>
<keyword evidence="1" id="KW-0472">Membrane</keyword>
<feature type="chain" id="PRO_5035453164" evidence="2">
    <location>
        <begin position="31"/>
        <end position="764"/>
    </location>
</feature>
<feature type="transmembrane region" description="Helical" evidence="1">
    <location>
        <begin position="182"/>
        <end position="205"/>
    </location>
</feature>
<keyword evidence="1" id="KW-0812">Transmembrane</keyword>
<organism evidence="3 4">
    <name type="scientific">Pythium oligandrum</name>
    <name type="common">Mycoparasitic fungus</name>
    <dbReference type="NCBI Taxonomy" id="41045"/>
    <lineage>
        <taxon>Eukaryota</taxon>
        <taxon>Sar</taxon>
        <taxon>Stramenopiles</taxon>
        <taxon>Oomycota</taxon>
        <taxon>Peronosporomycetes</taxon>
        <taxon>Pythiales</taxon>
        <taxon>Pythiaceae</taxon>
        <taxon>Pythium</taxon>
    </lineage>
</organism>
<feature type="transmembrane region" description="Helical" evidence="1">
    <location>
        <begin position="387"/>
        <end position="411"/>
    </location>
</feature>
<dbReference type="PANTHER" id="PTHR31414">
    <property type="entry name" value="TRANSMEMBRANE PROTEIN DDB_G0292058"/>
    <property type="match status" value="1"/>
</dbReference>
<gene>
    <name evidence="3" type="ORF">Poli38472_011993</name>
</gene>
<dbReference type="EMBL" id="SPLM01000006">
    <property type="protein sequence ID" value="TMW66877.1"/>
    <property type="molecule type" value="Genomic_DNA"/>
</dbReference>